<dbReference type="Pfam" id="PF14376">
    <property type="entry name" value="Haem_bd"/>
    <property type="match status" value="1"/>
</dbReference>
<evidence type="ECO:0000313" key="3">
    <source>
        <dbReference type="Proteomes" id="UP000198951"/>
    </source>
</evidence>
<keyword evidence="3" id="KW-1185">Reference proteome</keyword>
<sequence length="156" mass="18205">MSSIIKKIALSGSAIFLLMQLYQPERNIDYVRVSPMHFFKTFSVPAKVQDVLQTSCFDCHSNNTNYPWYSYVQPVRMLMDSHINEGKENLNFSEFGTYSKRKQRSKLDRMIKQIKSDEMPLASYTMIHRNAILTNENKALLLKWIEKKSDSILANN</sequence>
<evidence type="ECO:0000313" key="2">
    <source>
        <dbReference type="EMBL" id="SDZ89455.1"/>
    </source>
</evidence>
<dbReference type="SMART" id="SM01235">
    <property type="entry name" value="Haem_bd"/>
    <property type="match status" value="1"/>
</dbReference>
<evidence type="ECO:0000259" key="1">
    <source>
        <dbReference type="SMART" id="SM01235"/>
    </source>
</evidence>
<dbReference type="InterPro" id="IPR025992">
    <property type="entry name" value="Haem-bd"/>
</dbReference>
<proteinExistence type="predicted"/>
<dbReference type="Proteomes" id="UP000198951">
    <property type="component" value="Unassembled WGS sequence"/>
</dbReference>
<dbReference type="AlphaFoldDB" id="A0A1H3WQN7"/>
<accession>A0A1H3WQN7</accession>
<dbReference type="RefSeq" id="WP_091083380.1">
    <property type="nucleotide sequence ID" value="NZ_FNRD01000001.1"/>
</dbReference>
<protein>
    <submittedName>
        <fullName evidence="2">Haem-binding domain-containing protein</fullName>
    </submittedName>
</protein>
<gene>
    <name evidence="2" type="ORF">SAMN05443667_101194</name>
</gene>
<dbReference type="EMBL" id="FNRD01000001">
    <property type="protein sequence ID" value="SDZ89455.1"/>
    <property type="molecule type" value="Genomic_DNA"/>
</dbReference>
<reference evidence="3" key="1">
    <citation type="submission" date="2016-10" db="EMBL/GenBank/DDBJ databases">
        <authorList>
            <person name="Varghese N."/>
            <person name="Submissions S."/>
        </authorList>
    </citation>
    <scope>NUCLEOTIDE SEQUENCE [LARGE SCALE GENOMIC DNA]</scope>
    <source>
        <strain evidence="3">DSM 22376</strain>
    </source>
</reference>
<name>A0A1H3WQN7_9FLAO</name>
<organism evidence="2 3">
    <name type="scientific">Flavobacterium gillisiae</name>
    <dbReference type="NCBI Taxonomy" id="150146"/>
    <lineage>
        <taxon>Bacteria</taxon>
        <taxon>Pseudomonadati</taxon>
        <taxon>Bacteroidota</taxon>
        <taxon>Flavobacteriia</taxon>
        <taxon>Flavobacteriales</taxon>
        <taxon>Flavobacteriaceae</taxon>
        <taxon>Flavobacterium</taxon>
    </lineage>
</organism>
<dbReference type="STRING" id="150146.SAMN05443667_101194"/>
<feature type="domain" description="Haem-binding" evidence="1">
    <location>
        <begin position="13"/>
        <end position="149"/>
    </location>
</feature>
<dbReference type="OrthoDB" id="196738at2"/>